<feature type="transmembrane region" description="Helical" evidence="1">
    <location>
        <begin position="23"/>
        <end position="41"/>
    </location>
</feature>
<keyword evidence="1" id="KW-1133">Transmembrane helix</keyword>
<comment type="caution">
    <text evidence="2">The sequence shown here is derived from an EMBL/GenBank/DDBJ whole genome shotgun (WGS) entry which is preliminary data.</text>
</comment>
<feature type="transmembrane region" description="Helical" evidence="1">
    <location>
        <begin position="104"/>
        <end position="123"/>
    </location>
</feature>
<keyword evidence="1" id="KW-0812">Transmembrane</keyword>
<dbReference type="InterPro" id="IPR011606">
    <property type="entry name" value="Brnchd-chn_aa_trnsp_permease"/>
</dbReference>
<dbReference type="Proteomes" id="UP000249688">
    <property type="component" value="Unassembled WGS sequence"/>
</dbReference>
<sequence length="228" mass="23396">MAEPEAPIATAASAWRAGIRASFGPQSAAMMATFLAFGAACRGADMPIAWMLASCVLVYGMPGQMILLAVPGLPGVMGATVANARFLPMAVTLAPYLGPRGWMGAHFIAVTPWVVAIRHLPGVHPRLGLAWFLGCGSVACALGTMAAVVGFYSAGALPASMRAGLLYANAFYFALLMAGDLARPAVRPAVVGGILAAPLALLLPPAEGLLLAGLVGGTGAWLWRRMRP</sequence>
<dbReference type="OrthoDB" id="7675159at2"/>
<protein>
    <submittedName>
        <fullName evidence="2">Putative branched-subunit amino acid permease</fullName>
    </submittedName>
</protein>
<keyword evidence="3" id="KW-1185">Reference proteome</keyword>
<proteinExistence type="predicted"/>
<feature type="transmembrane region" description="Helical" evidence="1">
    <location>
        <begin position="164"/>
        <end position="182"/>
    </location>
</feature>
<organism evidence="2 3">
    <name type="scientific">Humitalea rosea</name>
    <dbReference type="NCBI Taxonomy" id="990373"/>
    <lineage>
        <taxon>Bacteria</taxon>
        <taxon>Pseudomonadati</taxon>
        <taxon>Pseudomonadota</taxon>
        <taxon>Alphaproteobacteria</taxon>
        <taxon>Acetobacterales</taxon>
        <taxon>Roseomonadaceae</taxon>
        <taxon>Humitalea</taxon>
    </lineage>
</organism>
<feature type="transmembrane region" description="Helical" evidence="1">
    <location>
        <begin position="129"/>
        <end position="152"/>
    </location>
</feature>
<gene>
    <name evidence="2" type="ORF">C8P66_10786</name>
</gene>
<dbReference type="EMBL" id="QKYU01000007">
    <property type="protein sequence ID" value="PZW47048.1"/>
    <property type="molecule type" value="Genomic_DNA"/>
</dbReference>
<evidence type="ECO:0000313" key="3">
    <source>
        <dbReference type="Proteomes" id="UP000249688"/>
    </source>
</evidence>
<accession>A0A2W7INV2</accession>
<evidence type="ECO:0000256" key="1">
    <source>
        <dbReference type="SAM" id="Phobius"/>
    </source>
</evidence>
<dbReference type="AlphaFoldDB" id="A0A2W7INV2"/>
<dbReference type="Pfam" id="PF03591">
    <property type="entry name" value="AzlC"/>
    <property type="match status" value="1"/>
</dbReference>
<name>A0A2W7INV2_9PROT</name>
<evidence type="ECO:0000313" key="2">
    <source>
        <dbReference type="EMBL" id="PZW47048.1"/>
    </source>
</evidence>
<keyword evidence="1" id="KW-0472">Membrane</keyword>
<feature type="transmembrane region" description="Helical" evidence="1">
    <location>
        <begin position="48"/>
        <end position="70"/>
    </location>
</feature>
<reference evidence="2 3" key="1">
    <citation type="submission" date="2018-06" db="EMBL/GenBank/DDBJ databases">
        <title>Genomic Encyclopedia of Archaeal and Bacterial Type Strains, Phase II (KMG-II): from individual species to whole genera.</title>
        <authorList>
            <person name="Goeker M."/>
        </authorList>
    </citation>
    <scope>NUCLEOTIDE SEQUENCE [LARGE SCALE GENOMIC DNA]</scope>
    <source>
        <strain evidence="2 3">DSM 24525</strain>
    </source>
</reference>
<dbReference type="RefSeq" id="WP_158537146.1">
    <property type="nucleotide sequence ID" value="NZ_QKYU01000007.1"/>
</dbReference>
<feature type="transmembrane region" description="Helical" evidence="1">
    <location>
        <begin position="202"/>
        <end position="223"/>
    </location>
</feature>